<sequence length="105" mass="12347">MEVVQYRSVNLPMVSVEFNICGRFQGLYFMKHCKEECYKLGLCGWIKTGVRGNIFGKIQGFRSRVDQMMTWLSTKGSPGSQITDCYFHNYEFIRSREFNGFTLRF</sequence>
<dbReference type="PANTHER" id="PTHR10029">
    <property type="entry name" value="ACYLPHOSPHATASE"/>
    <property type="match status" value="1"/>
</dbReference>
<evidence type="ECO:0000256" key="1">
    <source>
        <dbReference type="PROSITE-ProRule" id="PRU00520"/>
    </source>
</evidence>
<dbReference type="Pfam" id="PF00708">
    <property type="entry name" value="Acylphosphatase"/>
    <property type="match status" value="1"/>
</dbReference>
<dbReference type="SUPFAM" id="SSF54975">
    <property type="entry name" value="Acylphosphatase/BLUF domain-like"/>
    <property type="match status" value="1"/>
</dbReference>
<evidence type="ECO:0000259" key="3">
    <source>
        <dbReference type="PROSITE" id="PS51160"/>
    </source>
</evidence>
<feature type="domain" description="Acylphosphatase-like" evidence="3">
    <location>
        <begin position="15"/>
        <end position="105"/>
    </location>
</feature>
<comment type="caution">
    <text evidence="1">Lacks conserved residue(s) required for the propagation of feature annotation.</text>
</comment>
<organism evidence="4 5">
    <name type="scientific">Polyplax serrata</name>
    <name type="common">Common mouse louse</name>
    <dbReference type="NCBI Taxonomy" id="468196"/>
    <lineage>
        <taxon>Eukaryota</taxon>
        <taxon>Metazoa</taxon>
        <taxon>Ecdysozoa</taxon>
        <taxon>Arthropoda</taxon>
        <taxon>Hexapoda</taxon>
        <taxon>Insecta</taxon>
        <taxon>Pterygota</taxon>
        <taxon>Neoptera</taxon>
        <taxon>Paraneoptera</taxon>
        <taxon>Psocodea</taxon>
        <taxon>Troctomorpha</taxon>
        <taxon>Phthiraptera</taxon>
        <taxon>Anoplura</taxon>
        <taxon>Polyplacidae</taxon>
        <taxon>Polyplax</taxon>
    </lineage>
</organism>
<dbReference type="PANTHER" id="PTHR10029:SF10">
    <property type="entry name" value="GEO08407P1"/>
    <property type="match status" value="1"/>
</dbReference>
<protein>
    <recommendedName>
        <fullName evidence="3">Acylphosphatase-like domain-containing protein</fullName>
    </recommendedName>
</protein>
<keyword evidence="5" id="KW-1185">Reference proteome</keyword>
<dbReference type="Gene3D" id="3.30.70.100">
    <property type="match status" value="1"/>
</dbReference>
<dbReference type="InterPro" id="IPR020456">
    <property type="entry name" value="Acylphosphatase"/>
</dbReference>
<accession>A0ABR1BC91</accession>
<dbReference type="InterPro" id="IPR036046">
    <property type="entry name" value="Acylphosphatase-like_dom_sf"/>
</dbReference>
<dbReference type="PROSITE" id="PS51160">
    <property type="entry name" value="ACYLPHOSPHATASE_3"/>
    <property type="match status" value="1"/>
</dbReference>
<comment type="similarity">
    <text evidence="2">Belongs to the acylphosphatase family.</text>
</comment>
<dbReference type="Proteomes" id="UP001359485">
    <property type="component" value="Unassembled WGS sequence"/>
</dbReference>
<dbReference type="EMBL" id="JAWJWF010000001">
    <property type="protein sequence ID" value="KAK6640315.1"/>
    <property type="molecule type" value="Genomic_DNA"/>
</dbReference>
<reference evidence="4 5" key="1">
    <citation type="submission" date="2023-09" db="EMBL/GenBank/DDBJ databases">
        <title>Genomes of two closely related lineages of the louse Polyplax serrata with different host specificities.</title>
        <authorList>
            <person name="Martinu J."/>
            <person name="Tarabai H."/>
            <person name="Stefka J."/>
            <person name="Hypsa V."/>
        </authorList>
    </citation>
    <scope>NUCLEOTIDE SEQUENCE [LARGE SCALE GENOMIC DNA]</scope>
    <source>
        <strain evidence="4">98ZLc_SE</strain>
    </source>
</reference>
<dbReference type="InterPro" id="IPR001792">
    <property type="entry name" value="Acylphosphatase-like_dom"/>
</dbReference>
<evidence type="ECO:0000313" key="4">
    <source>
        <dbReference type="EMBL" id="KAK6640315.1"/>
    </source>
</evidence>
<proteinExistence type="inferred from homology"/>
<gene>
    <name evidence="4" type="ORF">RUM44_012001</name>
</gene>
<comment type="caution">
    <text evidence="4">The sequence shown here is derived from an EMBL/GenBank/DDBJ whole genome shotgun (WGS) entry which is preliminary data.</text>
</comment>
<name>A0ABR1BC91_POLSC</name>
<evidence type="ECO:0000313" key="5">
    <source>
        <dbReference type="Proteomes" id="UP001359485"/>
    </source>
</evidence>
<dbReference type="PRINTS" id="PR00112">
    <property type="entry name" value="ACYLPHPHTASE"/>
</dbReference>
<evidence type="ECO:0000256" key="2">
    <source>
        <dbReference type="RuleBase" id="RU004168"/>
    </source>
</evidence>